<dbReference type="RefSeq" id="WP_086086210.1">
    <property type="nucleotide sequence ID" value="NZ_CP021112.1"/>
</dbReference>
<evidence type="ECO:0000313" key="1">
    <source>
        <dbReference type="EMBL" id="ARP97889.1"/>
    </source>
</evidence>
<dbReference type="Proteomes" id="UP000194137">
    <property type="component" value="Chromosome"/>
</dbReference>
<gene>
    <name evidence="1" type="ORF">CAK95_01430</name>
</gene>
<dbReference type="InterPro" id="IPR010093">
    <property type="entry name" value="SinI_DNA-bd"/>
</dbReference>
<organism evidence="1 2">
    <name type="scientific">Pseudorhodoplanes sinuspersici</name>
    <dbReference type="NCBI Taxonomy" id="1235591"/>
    <lineage>
        <taxon>Bacteria</taxon>
        <taxon>Pseudomonadati</taxon>
        <taxon>Pseudomonadota</taxon>
        <taxon>Alphaproteobacteria</taxon>
        <taxon>Hyphomicrobiales</taxon>
        <taxon>Pseudorhodoplanes</taxon>
    </lineage>
</organism>
<dbReference type="OrthoDB" id="7226381at2"/>
<evidence type="ECO:0000313" key="2">
    <source>
        <dbReference type="Proteomes" id="UP000194137"/>
    </source>
</evidence>
<dbReference type="EMBL" id="CP021112">
    <property type="protein sequence ID" value="ARP97889.1"/>
    <property type="molecule type" value="Genomic_DNA"/>
</dbReference>
<name>A0A1W6ZKK9_9HYPH</name>
<dbReference type="NCBIfam" id="TIGR01764">
    <property type="entry name" value="excise"/>
    <property type="match status" value="1"/>
</dbReference>
<dbReference type="AlphaFoldDB" id="A0A1W6ZKK9"/>
<reference evidence="1 2" key="1">
    <citation type="submission" date="2017-05" db="EMBL/GenBank/DDBJ databases">
        <title>Full genome sequence of Pseudorhodoplanes sinuspersici.</title>
        <authorList>
            <person name="Dastgheib S.M.M."/>
            <person name="Shavandi M."/>
            <person name="Tirandaz H."/>
        </authorList>
    </citation>
    <scope>NUCLEOTIDE SEQUENCE [LARGE SCALE GENOMIC DNA]</scope>
    <source>
        <strain evidence="1 2">RIPI110</strain>
    </source>
</reference>
<dbReference type="KEGG" id="psin:CAK95_01430"/>
<dbReference type="GO" id="GO:0003677">
    <property type="term" value="F:DNA binding"/>
    <property type="evidence" value="ECO:0007669"/>
    <property type="project" value="InterPro"/>
</dbReference>
<dbReference type="Pfam" id="PF12728">
    <property type="entry name" value="HTH_17"/>
    <property type="match status" value="1"/>
</dbReference>
<dbReference type="STRING" id="1235591.CAK95_01430"/>
<proteinExistence type="predicted"/>
<protein>
    <submittedName>
        <fullName evidence="1">Uncharacterized protein</fullName>
    </submittedName>
</protein>
<accession>A0A1W6ZKK9</accession>
<keyword evidence="2" id="KW-1185">Reference proteome</keyword>
<dbReference type="InterPro" id="IPR041657">
    <property type="entry name" value="HTH_17"/>
</dbReference>
<sequence length="67" mass="7478">MISNPSGKLLKTIYEAAAELNVGRSTIYQLINQKELEVVKIGRCTRIPSETIGRYVTRLRQNGQDAA</sequence>